<dbReference type="EMBL" id="QPKB01000117">
    <property type="protein sequence ID" value="RWR97852.1"/>
    <property type="molecule type" value="Genomic_DNA"/>
</dbReference>
<comment type="caution">
    <text evidence="2">The sequence shown here is derived from an EMBL/GenBank/DDBJ whole genome shotgun (WGS) entry which is preliminary data.</text>
</comment>
<evidence type="ECO:0000313" key="3">
    <source>
        <dbReference type="Proteomes" id="UP000283530"/>
    </source>
</evidence>
<reference evidence="2 3" key="1">
    <citation type="journal article" date="2019" name="Nat. Plants">
        <title>Stout camphor tree genome fills gaps in understanding of flowering plant genome evolution.</title>
        <authorList>
            <person name="Chaw S.M."/>
            <person name="Liu Y.C."/>
            <person name="Wu Y.W."/>
            <person name="Wang H.Y."/>
            <person name="Lin C.I."/>
            <person name="Wu C.S."/>
            <person name="Ke H.M."/>
            <person name="Chang L.Y."/>
            <person name="Hsu C.Y."/>
            <person name="Yang H.T."/>
            <person name="Sudianto E."/>
            <person name="Hsu M.H."/>
            <person name="Wu K.P."/>
            <person name="Wang L.N."/>
            <person name="Leebens-Mack J.H."/>
            <person name="Tsai I.J."/>
        </authorList>
    </citation>
    <scope>NUCLEOTIDE SEQUENCE [LARGE SCALE GENOMIC DNA]</scope>
    <source>
        <strain evidence="3">cv. Chaw 1501</strain>
        <tissue evidence="2">Young leaves</tissue>
    </source>
</reference>
<feature type="compositionally biased region" description="Low complexity" evidence="1">
    <location>
        <begin position="175"/>
        <end position="184"/>
    </location>
</feature>
<evidence type="ECO:0000313" key="2">
    <source>
        <dbReference type="EMBL" id="RWR97852.1"/>
    </source>
</evidence>
<evidence type="ECO:0000256" key="1">
    <source>
        <dbReference type="SAM" id="MobiDB-lite"/>
    </source>
</evidence>
<dbReference type="Proteomes" id="UP000283530">
    <property type="component" value="Unassembled WGS sequence"/>
</dbReference>
<proteinExistence type="predicted"/>
<keyword evidence="3" id="KW-1185">Reference proteome</keyword>
<accession>A0A443Q4A4</accession>
<name>A0A443Q4A4_9MAGN</name>
<feature type="compositionally biased region" description="Acidic residues" evidence="1">
    <location>
        <begin position="28"/>
        <end position="39"/>
    </location>
</feature>
<feature type="compositionally biased region" description="Basic and acidic residues" evidence="1">
    <location>
        <begin position="7"/>
        <end position="27"/>
    </location>
</feature>
<organism evidence="2 3">
    <name type="scientific">Cinnamomum micranthum f. kanehirae</name>
    <dbReference type="NCBI Taxonomy" id="337451"/>
    <lineage>
        <taxon>Eukaryota</taxon>
        <taxon>Viridiplantae</taxon>
        <taxon>Streptophyta</taxon>
        <taxon>Embryophyta</taxon>
        <taxon>Tracheophyta</taxon>
        <taxon>Spermatophyta</taxon>
        <taxon>Magnoliopsida</taxon>
        <taxon>Magnoliidae</taxon>
        <taxon>Laurales</taxon>
        <taxon>Lauraceae</taxon>
        <taxon>Cinnamomum</taxon>
    </lineage>
</organism>
<feature type="region of interest" description="Disordered" evidence="1">
    <location>
        <begin position="1"/>
        <end position="92"/>
    </location>
</feature>
<protein>
    <submittedName>
        <fullName evidence="2">Uncharacterized protein</fullName>
    </submittedName>
</protein>
<dbReference type="AlphaFoldDB" id="A0A443Q4A4"/>
<sequence length="359" mass="39783">MMMNEMKINEEEGVQRCSGKGRDKRENEEEEEEDDDDDEEKRNETTAVVEPKEEDESISSEAAPPQTCPSIPRSNSPLWPSSPSLAHPSGPRLPFSLSPHSLTLTSPPFPHLPHHLHSLIGIISITTHADLTLSINARRSLPPSPSLLISKTHLKKPISVIRRAQTHPTEEKWCPLFRSSSPSRSPHPLPPSQKKNPSQKTHLCYAPALISLAHPSLALVSLFPSHLISITQLSPSPTISKKTLLCYTRRRPISPFSCHLLQTSTSLQLYIKKNRSSSVSPSPSVKIRRTSSRAISQRGSIAPAQISSRASSVVHWTIRTALFSLDWQRTRNASIFSSFSELLSPRLVPLFSLSLPSQG</sequence>
<feature type="region of interest" description="Disordered" evidence="1">
    <location>
        <begin position="172"/>
        <end position="199"/>
    </location>
</feature>
<gene>
    <name evidence="2" type="ORF">CKAN_02731400</name>
</gene>
<feature type="compositionally biased region" description="Low complexity" evidence="1">
    <location>
        <begin position="72"/>
        <end position="92"/>
    </location>
</feature>